<dbReference type="EMBL" id="MEKH01000010">
    <property type="protein sequence ID" value="ODO01350.1"/>
    <property type="molecule type" value="Genomic_DNA"/>
</dbReference>
<gene>
    <name evidence="1" type="ORF">I350_06169</name>
</gene>
<reference evidence="1 2" key="1">
    <citation type="submission" date="2016-06" db="EMBL/GenBank/DDBJ databases">
        <title>Evolution of pathogenesis and genome organization in the Tremellales.</title>
        <authorList>
            <person name="Cuomo C."/>
            <person name="Litvintseva A."/>
            <person name="Heitman J."/>
            <person name="Chen Y."/>
            <person name="Sun S."/>
            <person name="Springer D."/>
            <person name="Dromer F."/>
            <person name="Young S."/>
            <person name="Zeng Q."/>
            <person name="Chapman S."/>
            <person name="Gujja S."/>
            <person name="Saif S."/>
            <person name="Birren B."/>
        </authorList>
    </citation>
    <scope>NUCLEOTIDE SEQUENCE [LARGE SCALE GENOMIC DNA]</scope>
    <source>
        <strain evidence="1 2">CBS 6273</strain>
    </source>
</reference>
<comment type="caution">
    <text evidence="1">The sequence shown here is derived from an EMBL/GenBank/DDBJ whole genome shotgun (WGS) entry which is preliminary data.</text>
</comment>
<proteinExistence type="predicted"/>
<dbReference type="AlphaFoldDB" id="A0A1E3JKF8"/>
<evidence type="ECO:0000313" key="2">
    <source>
        <dbReference type="Proteomes" id="UP000095149"/>
    </source>
</evidence>
<organism evidence="1 2">
    <name type="scientific">Cryptococcus amylolentus CBS 6273</name>
    <dbReference type="NCBI Taxonomy" id="1296118"/>
    <lineage>
        <taxon>Eukaryota</taxon>
        <taxon>Fungi</taxon>
        <taxon>Dikarya</taxon>
        <taxon>Basidiomycota</taxon>
        <taxon>Agaricomycotina</taxon>
        <taxon>Tremellomycetes</taxon>
        <taxon>Tremellales</taxon>
        <taxon>Cryptococcaceae</taxon>
        <taxon>Cryptococcus</taxon>
    </lineage>
</organism>
<accession>A0A1E3JKF8</accession>
<dbReference type="OrthoDB" id="2575404at2759"/>
<sequence length="368" mass="41180">MPTIKLLIYQRSSANSSSGPKRPLRMFANHCHVHLSNHFYTALHANQAATPLTGNQIPGPVKNEVEVRMRRLQNFGARLTAGPVKFGGLGLLSFNKIASLAWKSAQESADSFLAKIDLIHPLDPPPTPTPQRVRCAKLWSDQLSSFMEAASQPERKHLAENASKIGRCWLRQIPYFEPLRLSNHEVAAGLHYRLLTPAYSPVCAACANESDLGHDKVCRLRETWSIRRHDPINRVLHSYLSRVAGAVIALEPSTQTGRRRNDLRARGGGVWCATECRLRSEGLRAGGQAYGRIVAWLSKRDAEVVSKAPRIYGGAFRPLVHSAGGLMSEETAVEWRHWRKCMEKKVWHGLQSRVGIELVKARARTLWM</sequence>
<evidence type="ECO:0000313" key="1">
    <source>
        <dbReference type="EMBL" id="ODO01350.1"/>
    </source>
</evidence>
<name>A0A1E3JKF8_9TREE</name>
<protein>
    <submittedName>
        <fullName evidence="1">Uncharacterized protein</fullName>
    </submittedName>
</protein>
<dbReference type="Proteomes" id="UP000095149">
    <property type="component" value="Unassembled WGS sequence"/>
</dbReference>